<keyword evidence="1 3" id="KW-0489">Methyltransferase</keyword>
<dbReference type="SUPFAM" id="SSF53335">
    <property type="entry name" value="S-adenosyl-L-methionine-dependent methyltransferases"/>
    <property type="match status" value="1"/>
</dbReference>
<dbReference type="OrthoDB" id="9794615at2"/>
<dbReference type="Gene3D" id="3.40.50.150">
    <property type="entry name" value="Vaccinia Virus protein VP39"/>
    <property type="match status" value="1"/>
</dbReference>
<dbReference type="Pfam" id="PF06325">
    <property type="entry name" value="PrmA"/>
    <property type="match status" value="1"/>
</dbReference>
<dbReference type="InterPro" id="IPR050078">
    <property type="entry name" value="Ribosomal_L11_MeTrfase_PrmA"/>
</dbReference>
<reference evidence="3 4" key="1">
    <citation type="submission" date="2018-06" db="EMBL/GenBank/DDBJ databases">
        <authorList>
            <consortium name="Pathogen Informatics"/>
            <person name="Doyle S."/>
        </authorList>
    </citation>
    <scope>NUCLEOTIDE SEQUENCE [LARGE SCALE GENOMIC DNA]</scope>
    <source>
        <strain evidence="3 4">NCTC10684</strain>
    </source>
</reference>
<dbReference type="RefSeq" id="WP_115731178.1">
    <property type="nucleotide sequence ID" value="NZ_BAAAVY010000019.1"/>
</dbReference>
<dbReference type="GO" id="GO:0032259">
    <property type="term" value="P:methylation"/>
    <property type="evidence" value="ECO:0007669"/>
    <property type="project" value="UniProtKB-KW"/>
</dbReference>
<sequence length="216" mass="22269">MKQQSDIADFIVANMHVLAAPSVPEIRLYAAHPASGLWRLAPDDAGDEAPPPYWAYQWAGGLVLARHFLDRPETVRGRRVLDLGAGSGLVGIAAGMAGARAVLAAEVDSNGVAAIGLNAALNGVDIVAVSGDVTGGPVPEVDVVAVGDLFYDAELAERVSGFLDRCVAKGIEVLIGDPGRAHLPHARLRLVAEHAVADVGTGHAATTKPSAVYSFG</sequence>
<proteinExistence type="predicted"/>
<evidence type="ECO:0000256" key="2">
    <source>
        <dbReference type="ARBA" id="ARBA00022679"/>
    </source>
</evidence>
<dbReference type="EMBL" id="UFSM01000001">
    <property type="protein sequence ID" value="SUU88921.1"/>
    <property type="molecule type" value="Genomic_DNA"/>
</dbReference>
<accession>A0A380WJ43</accession>
<dbReference type="AlphaFoldDB" id="A0A380WJ43"/>
<dbReference type="PANTHER" id="PTHR43648:SF1">
    <property type="entry name" value="ELECTRON TRANSFER FLAVOPROTEIN BETA SUBUNIT LYSINE METHYLTRANSFERASE"/>
    <property type="match status" value="1"/>
</dbReference>
<dbReference type="GO" id="GO:0016279">
    <property type="term" value="F:protein-lysine N-methyltransferase activity"/>
    <property type="evidence" value="ECO:0007669"/>
    <property type="project" value="TreeGrafter"/>
</dbReference>
<name>A0A380WJ43_AMIAI</name>
<keyword evidence="3" id="KW-0687">Ribonucleoprotein</keyword>
<organism evidence="3 4">
    <name type="scientific">Aminobacter aminovorans</name>
    <name type="common">Chelatobacter heintzii</name>
    <dbReference type="NCBI Taxonomy" id="83263"/>
    <lineage>
        <taxon>Bacteria</taxon>
        <taxon>Pseudomonadati</taxon>
        <taxon>Pseudomonadota</taxon>
        <taxon>Alphaproteobacteria</taxon>
        <taxon>Hyphomicrobiales</taxon>
        <taxon>Phyllobacteriaceae</taxon>
        <taxon>Aminobacter</taxon>
    </lineage>
</organism>
<gene>
    <name evidence="3" type="ORF">NCTC10684_02153</name>
</gene>
<dbReference type="PANTHER" id="PTHR43648">
    <property type="entry name" value="ELECTRON TRANSFER FLAVOPROTEIN BETA SUBUNIT LYSINE METHYLTRANSFERASE"/>
    <property type="match status" value="1"/>
</dbReference>
<evidence type="ECO:0000313" key="3">
    <source>
        <dbReference type="EMBL" id="SUU88921.1"/>
    </source>
</evidence>
<protein>
    <submittedName>
        <fullName evidence="3">Ribosomal protein L11 methyltransferase</fullName>
    </submittedName>
</protein>
<dbReference type="Proteomes" id="UP000254701">
    <property type="component" value="Unassembled WGS sequence"/>
</dbReference>
<dbReference type="InterPro" id="IPR029063">
    <property type="entry name" value="SAM-dependent_MTases_sf"/>
</dbReference>
<dbReference type="GO" id="GO:0005840">
    <property type="term" value="C:ribosome"/>
    <property type="evidence" value="ECO:0007669"/>
    <property type="project" value="UniProtKB-KW"/>
</dbReference>
<evidence type="ECO:0000313" key="4">
    <source>
        <dbReference type="Proteomes" id="UP000254701"/>
    </source>
</evidence>
<keyword evidence="2 3" id="KW-0808">Transferase</keyword>
<keyword evidence="3" id="KW-0689">Ribosomal protein</keyword>
<evidence type="ECO:0000256" key="1">
    <source>
        <dbReference type="ARBA" id="ARBA00022603"/>
    </source>
</evidence>